<dbReference type="Proteomes" id="UP000054166">
    <property type="component" value="Unassembled WGS sequence"/>
</dbReference>
<evidence type="ECO:0000313" key="2">
    <source>
        <dbReference type="Proteomes" id="UP000054166"/>
    </source>
</evidence>
<dbReference type="OrthoDB" id="3263285at2759"/>
<gene>
    <name evidence="1" type="ORF">PILCRDRAFT_16336</name>
</gene>
<sequence>MDIEVYARHILPEDVEQYIQPLYTRRWGIGVSRVKYSRGDSKILQIVSIAGEEKVVMNDNVVHVNTRTIQAWPQLTVPAVDRIKPAITLRDIRLAILVERKFTESYEADGSGFSVYIGKTQPSIMANIRHFRSMTKRPKKRFRGRDCTIWASHDKLSETIHNGTP</sequence>
<evidence type="ECO:0000313" key="1">
    <source>
        <dbReference type="EMBL" id="KIM72211.1"/>
    </source>
</evidence>
<accession>A0A0C3EWT1</accession>
<dbReference type="AlphaFoldDB" id="A0A0C3EWT1"/>
<reference evidence="1 2" key="1">
    <citation type="submission" date="2014-04" db="EMBL/GenBank/DDBJ databases">
        <authorList>
            <consortium name="DOE Joint Genome Institute"/>
            <person name="Kuo A."/>
            <person name="Tarkka M."/>
            <person name="Buscot F."/>
            <person name="Kohler A."/>
            <person name="Nagy L.G."/>
            <person name="Floudas D."/>
            <person name="Copeland A."/>
            <person name="Barry K.W."/>
            <person name="Cichocki N."/>
            <person name="Veneault-Fourrey C."/>
            <person name="LaButti K."/>
            <person name="Lindquist E.A."/>
            <person name="Lipzen A."/>
            <person name="Lundell T."/>
            <person name="Morin E."/>
            <person name="Murat C."/>
            <person name="Sun H."/>
            <person name="Tunlid A."/>
            <person name="Henrissat B."/>
            <person name="Grigoriev I.V."/>
            <person name="Hibbett D.S."/>
            <person name="Martin F."/>
            <person name="Nordberg H.P."/>
            <person name="Cantor M.N."/>
            <person name="Hua S.X."/>
        </authorList>
    </citation>
    <scope>NUCLEOTIDE SEQUENCE [LARGE SCALE GENOMIC DNA]</scope>
    <source>
        <strain evidence="1 2">F 1598</strain>
    </source>
</reference>
<reference evidence="2" key="2">
    <citation type="submission" date="2015-01" db="EMBL/GenBank/DDBJ databases">
        <title>Evolutionary Origins and Diversification of the Mycorrhizal Mutualists.</title>
        <authorList>
            <consortium name="DOE Joint Genome Institute"/>
            <consortium name="Mycorrhizal Genomics Consortium"/>
            <person name="Kohler A."/>
            <person name="Kuo A."/>
            <person name="Nagy L.G."/>
            <person name="Floudas D."/>
            <person name="Copeland A."/>
            <person name="Barry K.W."/>
            <person name="Cichocki N."/>
            <person name="Veneault-Fourrey C."/>
            <person name="LaButti K."/>
            <person name="Lindquist E.A."/>
            <person name="Lipzen A."/>
            <person name="Lundell T."/>
            <person name="Morin E."/>
            <person name="Murat C."/>
            <person name="Riley R."/>
            <person name="Ohm R."/>
            <person name="Sun H."/>
            <person name="Tunlid A."/>
            <person name="Henrissat B."/>
            <person name="Grigoriev I.V."/>
            <person name="Hibbett D.S."/>
            <person name="Martin F."/>
        </authorList>
    </citation>
    <scope>NUCLEOTIDE SEQUENCE [LARGE SCALE GENOMIC DNA]</scope>
    <source>
        <strain evidence="2">F 1598</strain>
    </source>
</reference>
<organism evidence="1 2">
    <name type="scientific">Piloderma croceum (strain F 1598)</name>
    <dbReference type="NCBI Taxonomy" id="765440"/>
    <lineage>
        <taxon>Eukaryota</taxon>
        <taxon>Fungi</taxon>
        <taxon>Dikarya</taxon>
        <taxon>Basidiomycota</taxon>
        <taxon>Agaricomycotina</taxon>
        <taxon>Agaricomycetes</taxon>
        <taxon>Agaricomycetidae</taxon>
        <taxon>Atheliales</taxon>
        <taxon>Atheliaceae</taxon>
        <taxon>Piloderma</taxon>
    </lineage>
</organism>
<dbReference type="InParanoid" id="A0A0C3EWT1"/>
<name>A0A0C3EWT1_PILCF</name>
<dbReference type="EMBL" id="KN833151">
    <property type="protein sequence ID" value="KIM72211.1"/>
    <property type="molecule type" value="Genomic_DNA"/>
</dbReference>
<keyword evidence="2" id="KW-1185">Reference proteome</keyword>
<protein>
    <submittedName>
        <fullName evidence="1">Uncharacterized protein</fullName>
    </submittedName>
</protein>
<proteinExistence type="predicted"/>
<dbReference type="HOGENOM" id="CLU_1611428_0_0_1"/>